<dbReference type="Proteomes" id="UP000295345">
    <property type="component" value="Unassembled WGS sequence"/>
</dbReference>
<organism evidence="2 3">
    <name type="scientific">Streptomyces hainanensis</name>
    <dbReference type="NCBI Taxonomy" id="402648"/>
    <lineage>
        <taxon>Bacteria</taxon>
        <taxon>Bacillati</taxon>
        <taxon>Actinomycetota</taxon>
        <taxon>Actinomycetes</taxon>
        <taxon>Kitasatosporales</taxon>
        <taxon>Streptomycetaceae</taxon>
        <taxon>Streptomyces</taxon>
    </lineage>
</organism>
<feature type="compositionally biased region" description="Basic and acidic residues" evidence="1">
    <location>
        <begin position="184"/>
        <end position="200"/>
    </location>
</feature>
<name>A0A4V2Y0A4_9ACTN</name>
<feature type="compositionally biased region" description="Basic and acidic residues" evidence="1">
    <location>
        <begin position="122"/>
        <end position="133"/>
    </location>
</feature>
<protein>
    <submittedName>
        <fullName evidence="2">Uncharacterized protein</fullName>
    </submittedName>
</protein>
<feature type="non-terminal residue" evidence="2">
    <location>
        <position position="1"/>
    </location>
</feature>
<dbReference type="EMBL" id="SMKI01000534">
    <property type="protein sequence ID" value="TDC64045.1"/>
    <property type="molecule type" value="Genomic_DNA"/>
</dbReference>
<feature type="compositionally biased region" description="Basic residues" evidence="1">
    <location>
        <begin position="134"/>
        <end position="146"/>
    </location>
</feature>
<accession>A0A4V2Y0A4</accession>
<sequence>SEFDTLEELRASHRERLVEEKKYEQATESQEKVGGVEAAQAAYRPPQLVGRVVVALLDHHGRLGALGRGQLALLVLRLEQQRREDVHLDDAGGVEPAGAEAGREPGVLGQHRHGESGAVVGEQRRQGLGEHGVRGGRRQRVRRRTRGGAGPGGGVGGVEGVVRRLVGGAEHRVGRVAHGVAGHRAREERGGERGVHDQGRPDPPCYRSGDQAHDSAPYPAQVPESPPPA</sequence>
<feature type="compositionally biased region" description="Gly residues" evidence="1">
    <location>
        <begin position="147"/>
        <end position="159"/>
    </location>
</feature>
<reference evidence="2 3" key="1">
    <citation type="submission" date="2019-03" db="EMBL/GenBank/DDBJ databases">
        <title>Draft genome sequences of novel Actinobacteria.</title>
        <authorList>
            <person name="Sahin N."/>
            <person name="Ay H."/>
            <person name="Saygin H."/>
        </authorList>
    </citation>
    <scope>NUCLEOTIDE SEQUENCE [LARGE SCALE GENOMIC DNA]</scope>
    <source>
        <strain evidence="2 3">DSM 41900</strain>
    </source>
</reference>
<evidence type="ECO:0000256" key="1">
    <source>
        <dbReference type="SAM" id="MobiDB-lite"/>
    </source>
</evidence>
<dbReference type="AlphaFoldDB" id="A0A4V2Y0A4"/>
<evidence type="ECO:0000313" key="3">
    <source>
        <dbReference type="Proteomes" id="UP000295345"/>
    </source>
</evidence>
<keyword evidence="3" id="KW-1185">Reference proteome</keyword>
<comment type="caution">
    <text evidence="2">The sequence shown here is derived from an EMBL/GenBank/DDBJ whole genome shotgun (WGS) entry which is preliminary data.</text>
</comment>
<evidence type="ECO:0000313" key="2">
    <source>
        <dbReference type="EMBL" id="TDC64045.1"/>
    </source>
</evidence>
<feature type="compositionally biased region" description="Low complexity" evidence="1">
    <location>
        <begin position="91"/>
        <end position="107"/>
    </location>
</feature>
<proteinExistence type="predicted"/>
<gene>
    <name evidence="2" type="ORF">E1283_31870</name>
</gene>
<feature type="region of interest" description="Disordered" evidence="1">
    <location>
        <begin position="90"/>
        <end position="229"/>
    </location>
</feature>